<proteinExistence type="predicted"/>
<protein>
    <submittedName>
        <fullName evidence="2">Acyltransferase, left-handed parallel beta-helix (Hexapeptide repeat) family</fullName>
    </submittedName>
</protein>
<dbReference type="InterPro" id="IPR050484">
    <property type="entry name" value="Transf_Hexapept/Carb_Anhydrase"/>
</dbReference>
<evidence type="ECO:0000256" key="1">
    <source>
        <dbReference type="SAM" id="MobiDB-lite"/>
    </source>
</evidence>
<keyword evidence="2" id="KW-0808">Transferase</keyword>
<name>B9M934_GEODF</name>
<dbReference type="SUPFAM" id="SSF51161">
    <property type="entry name" value="Trimeric LpxA-like enzymes"/>
    <property type="match status" value="1"/>
</dbReference>
<sequence>MAFRRIITMAKVYEMGGVIPVIDPTSFVHPDAVIIGDVIIGPNSYIGACACLRGDLGRIVISAGANIQDTCVIHSFPEVDVIVGENGHVGHGAILHGCTIGRNALIGMNAVVMDHAVIGENSFVAAMAFVKSGMTTGANMLIGGMPAREIRPLEKEEITRKAQGTLLYQWLAAQSKVSMREAEPLTEAEPDRGRVSPPP</sequence>
<dbReference type="eggNOG" id="COG0663">
    <property type="taxonomic scope" value="Bacteria"/>
</dbReference>
<organism evidence="2 3">
    <name type="scientific">Geotalea daltonii (strain DSM 22248 / JCM 15807 / FRC-32)</name>
    <name type="common">Geobacter daltonii</name>
    <dbReference type="NCBI Taxonomy" id="316067"/>
    <lineage>
        <taxon>Bacteria</taxon>
        <taxon>Pseudomonadati</taxon>
        <taxon>Thermodesulfobacteriota</taxon>
        <taxon>Desulfuromonadia</taxon>
        <taxon>Geobacterales</taxon>
        <taxon>Geobacteraceae</taxon>
        <taxon>Geotalea</taxon>
    </lineage>
</organism>
<accession>B9M934</accession>
<dbReference type="Pfam" id="PF00132">
    <property type="entry name" value="Hexapep"/>
    <property type="match status" value="2"/>
</dbReference>
<dbReference type="HOGENOM" id="CLU_064827_4_2_7"/>
<dbReference type="STRING" id="316067.Geob_0220"/>
<feature type="region of interest" description="Disordered" evidence="1">
    <location>
        <begin position="177"/>
        <end position="199"/>
    </location>
</feature>
<keyword evidence="3" id="KW-1185">Reference proteome</keyword>
<dbReference type="AlphaFoldDB" id="B9M934"/>
<dbReference type="PANTHER" id="PTHR13061:SF29">
    <property type="entry name" value="GAMMA CARBONIC ANHYDRASE-LIKE 1, MITOCHONDRIAL-RELATED"/>
    <property type="match status" value="1"/>
</dbReference>
<evidence type="ECO:0000313" key="3">
    <source>
        <dbReference type="Proteomes" id="UP000007721"/>
    </source>
</evidence>
<gene>
    <name evidence="2" type="ordered locus">Geob_0220</name>
</gene>
<dbReference type="GO" id="GO:0016746">
    <property type="term" value="F:acyltransferase activity"/>
    <property type="evidence" value="ECO:0007669"/>
    <property type="project" value="UniProtKB-KW"/>
</dbReference>
<evidence type="ECO:0000313" key="2">
    <source>
        <dbReference type="EMBL" id="ACM18592.1"/>
    </source>
</evidence>
<dbReference type="CDD" id="cd04745">
    <property type="entry name" value="LbH_paaY_like"/>
    <property type="match status" value="1"/>
</dbReference>
<dbReference type="InterPro" id="IPR011004">
    <property type="entry name" value="Trimer_LpxA-like_sf"/>
</dbReference>
<dbReference type="EMBL" id="CP001390">
    <property type="protein sequence ID" value="ACM18592.1"/>
    <property type="molecule type" value="Genomic_DNA"/>
</dbReference>
<dbReference type="InterPro" id="IPR001451">
    <property type="entry name" value="Hexapep"/>
</dbReference>
<dbReference type="PANTHER" id="PTHR13061">
    <property type="entry name" value="DYNACTIN SUBUNIT P25"/>
    <property type="match status" value="1"/>
</dbReference>
<keyword evidence="2" id="KW-0012">Acyltransferase</keyword>
<dbReference type="Proteomes" id="UP000007721">
    <property type="component" value="Chromosome"/>
</dbReference>
<feature type="compositionally biased region" description="Basic and acidic residues" evidence="1">
    <location>
        <begin position="178"/>
        <end position="199"/>
    </location>
</feature>
<dbReference type="KEGG" id="geo:Geob_0220"/>
<dbReference type="Gene3D" id="2.160.10.10">
    <property type="entry name" value="Hexapeptide repeat proteins"/>
    <property type="match status" value="1"/>
</dbReference>
<reference evidence="2 3" key="1">
    <citation type="submission" date="2009-01" db="EMBL/GenBank/DDBJ databases">
        <title>Complete sequence of Geobacter sp. FRC-32.</title>
        <authorList>
            <consortium name="US DOE Joint Genome Institute"/>
            <person name="Lucas S."/>
            <person name="Copeland A."/>
            <person name="Lapidus A."/>
            <person name="Glavina del Rio T."/>
            <person name="Dalin E."/>
            <person name="Tice H."/>
            <person name="Bruce D."/>
            <person name="Goodwin L."/>
            <person name="Pitluck S."/>
            <person name="Saunders E."/>
            <person name="Brettin T."/>
            <person name="Detter J.C."/>
            <person name="Han C."/>
            <person name="Larimer F."/>
            <person name="Land M."/>
            <person name="Hauser L."/>
            <person name="Kyrpides N."/>
            <person name="Ovchinnikova G."/>
            <person name="Kostka J."/>
            <person name="Richardson P."/>
        </authorList>
    </citation>
    <scope>NUCLEOTIDE SEQUENCE [LARGE SCALE GENOMIC DNA]</scope>
    <source>
        <strain evidence="3">DSM 22248 / JCM 15807 / FRC-32</strain>
    </source>
</reference>